<evidence type="ECO:0000256" key="4">
    <source>
        <dbReference type="ARBA" id="ARBA00023163"/>
    </source>
</evidence>
<dbReference type="PRINTS" id="PR00455">
    <property type="entry name" value="HTHTETR"/>
</dbReference>
<dbReference type="Pfam" id="PF00440">
    <property type="entry name" value="TetR_N"/>
    <property type="match status" value="1"/>
</dbReference>
<sequence length="208" mass="22845">MVRRTKEEAAATREHLLDTAEQVFLARGVSRASLLDIAAAAGLTRGAIYWHFKDKAELFLAMLDRIMLPCEAASCDLTLQAGGDFEQMLRQAVLQPLQRLCADERTRRVFTVIIHRTEYGDDMLSVRTRHLQAIADWTAGMATLLRSARQQRLIHADVDPDLAARGLFALVDGLLSQATLASDPATMLAAGEQAVSIFLAGLRADRTA</sequence>
<dbReference type="InterPro" id="IPR009057">
    <property type="entry name" value="Homeodomain-like_sf"/>
</dbReference>
<dbReference type="PROSITE" id="PS50977">
    <property type="entry name" value="HTH_TETR_2"/>
    <property type="match status" value="1"/>
</dbReference>
<dbReference type="SUPFAM" id="SSF46689">
    <property type="entry name" value="Homeodomain-like"/>
    <property type="match status" value="1"/>
</dbReference>
<evidence type="ECO:0000256" key="3">
    <source>
        <dbReference type="ARBA" id="ARBA00023125"/>
    </source>
</evidence>
<keyword evidence="2" id="KW-0805">Transcription regulation</keyword>
<evidence type="ECO:0000256" key="1">
    <source>
        <dbReference type="ARBA" id="ARBA00022491"/>
    </source>
</evidence>
<dbReference type="STRING" id="395495.Lcho_3715"/>
<evidence type="ECO:0000256" key="2">
    <source>
        <dbReference type="ARBA" id="ARBA00023015"/>
    </source>
</evidence>
<feature type="domain" description="HTH tetR-type" evidence="6">
    <location>
        <begin position="10"/>
        <end position="70"/>
    </location>
</feature>
<gene>
    <name evidence="7" type="ordered locus">Lcho_3715</name>
</gene>
<keyword evidence="3 5" id="KW-0238">DNA-binding</keyword>
<protein>
    <submittedName>
        <fullName evidence="7">Transcriptional regulator, TetR family</fullName>
    </submittedName>
</protein>
<dbReference type="InterPro" id="IPR001647">
    <property type="entry name" value="HTH_TetR"/>
</dbReference>
<feature type="DNA-binding region" description="H-T-H motif" evidence="5">
    <location>
        <begin position="33"/>
        <end position="52"/>
    </location>
</feature>
<keyword evidence="8" id="KW-1185">Reference proteome</keyword>
<keyword evidence="1" id="KW-0678">Repressor</keyword>
<dbReference type="PANTHER" id="PTHR30055:SF240">
    <property type="entry name" value="HTH-TYPE TRANSCRIPTIONAL REGULATOR ACRR"/>
    <property type="match status" value="1"/>
</dbReference>
<dbReference type="RefSeq" id="WP_012348716.1">
    <property type="nucleotide sequence ID" value="NC_010524.1"/>
</dbReference>
<dbReference type="EMBL" id="CP001013">
    <property type="protein sequence ID" value="ACB35969.1"/>
    <property type="molecule type" value="Genomic_DNA"/>
</dbReference>
<dbReference type="InterPro" id="IPR050109">
    <property type="entry name" value="HTH-type_TetR-like_transc_reg"/>
</dbReference>
<dbReference type="GO" id="GO:0003700">
    <property type="term" value="F:DNA-binding transcription factor activity"/>
    <property type="evidence" value="ECO:0007669"/>
    <property type="project" value="TreeGrafter"/>
</dbReference>
<proteinExistence type="predicted"/>
<dbReference type="Gene3D" id="1.10.357.10">
    <property type="entry name" value="Tetracycline Repressor, domain 2"/>
    <property type="match status" value="1"/>
</dbReference>
<name>B1Y5S3_LEPCP</name>
<dbReference type="InterPro" id="IPR011075">
    <property type="entry name" value="TetR_C"/>
</dbReference>
<dbReference type="InterPro" id="IPR023772">
    <property type="entry name" value="DNA-bd_HTH_TetR-type_CS"/>
</dbReference>
<dbReference type="GO" id="GO:0000976">
    <property type="term" value="F:transcription cis-regulatory region binding"/>
    <property type="evidence" value="ECO:0007669"/>
    <property type="project" value="TreeGrafter"/>
</dbReference>
<dbReference type="SUPFAM" id="SSF48498">
    <property type="entry name" value="Tetracyclin repressor-like, C-terminal domain"/>
    <property type="match status" value="1"/>
</dbReference>
<evidence type="ECO:0000313" key="7">
    <source>
        <dbReference type="EMBL" id="ACB35969.1"/>
    </source>
</evidence>
<evidence type="ECO:0000313" key="8">
    <source>
        <dbReference type="Proteomes" id="UP000001693"/>
    </source>
</evidence>
<dbReference type="InterPro" id="IPR036271">
    <property type="entry name" value="Tet_transcr_reg_TetR-rel_C_sf"/>
</dbReference>
<keyword evidence="4" id="KW-0804">Transcription</keyword>
<dbReference type="Pfam" id="PF16925">
    <property type="entry name" value="TetR_C_13"/>
    <property type="match status" value="1"/>
</dbReference>
<dbReference type="HOGENOM" id="CLU_069356_12_3_4"/>
<organism evidence="7 8">
    <name type="scientific">Leptothrix cholodnii (strain ATCC 51168 / LMG 8142 / SP-6)</name>
    <name type="common">Leptothrix discophora (strain SP-6)</name>
    <dbReference type="NCBI Taxonomy" id="395495"/>
    <lineage>
        <taxon>Bacteria</taxon>
        <taxon>Pseudomonadati</taxon>
        <taxon>Pseudomonadota</taxon>
        <taxon>Betaproteobacteria</taxon>
        <taxon>Burkholderiales</taxon>
        <taxon>Sphaerotilaceae</taxon>
        <taxon>Leptothrix</taxon>
    </lineage>
</organism>
<evidence type="ECO:0000259" key="6">
    <source>
        <dbReference type="PROSITE" id="PS50977"/>
    </source>
</evidence>
<dbReference type="AlphaFoldDB" id="B1Y5S3"/>
<dbReference type="eggNOG" id="COG1309">
    <property type="taxonomic scope" value="Bacteria"/>
</dbReference>
<dbReference type="PANTHER" id="PTHR30055">
    <property type="entry name" value="HTH-TYPE TRANSCRIPTIONAL REGULATOR RUTR"/>
    <property type="match status" value="1"/>
</dbReference>
<dbReference type="KEGG" id="lch:Lcho_3715"/>
<dbReference type="OrthoDB" id="5816932at2"/>
<dbReference type="Proteomes" id="UP000001693">
    <property type="component" value="Chromosome"/>
</dbReference>
<accession>B1Y5S3</accession>
<reference evidence="7 8" key="1">
    <citation type="submission" date="2008-03" db="EMBL/GenBank/DDBJ databases">
        <title>Complete sequence of Leptothrix cholodnii SP-6.</title>
        <authorList>
            <consortium name="US DOE Joint Genome Institute"/>
            <person name="Copeland A."/>
            <person name="Lucas S."/>
            <person name="Lapidus A."/>
            <person name="Glavina del Rio T."/>
            <person name="Dalin E."/>
            <person name="Tice H."/>
            <person name="Bruce D."/>
            <person name="Goodwin L."/>
            <person name="Pitluck S."/>
            <person name="Chertkov O."/>
            <person name="Brettin T."/>
            <person name="Detter J.C."/>
            <person name="Han C."/>
            <person name="Kuske C.R."/>
            <person name="Schmutz J."/>
            <person name="Larimer F."/>
            <person name="Land M."/>
            <person name="Hauser L."/>
            <person name="Kyrpides N."/>
            <person name="Lykidis A."/>
            <person name="Emerson D."/>
            <person name="Richardson P."/>
        </authorList>
    </citation>
    <scope>NUCLEOTIDE SEQUENCE [LARGE SCALE GENOMIC DNA]</scope>
    <source>
        <strain evidence="8">ATCC 51168 / LMG 8142 / SP-6</strain>
    </source>
</reference>
<dbReference type="PROSITE" id="PS01081">
    <property type="entry name" value="HTH_TETR_1"/>
    <property type="match status" value="1"/>
</dbReference>
<evidence type="ECO:0000256" key="5">
    <source>
        <dbReference type="PROSITE-ProRule" id="PRU00335"/>
    </source>
</evidence>